<accession>A0A226EAN3</accession>
<dbReference type="EC" id="3.4.24.-" evidence="11"/>
<dbReference type="InterPro" id="IPR000772">
    <property type="entry name" value="Ricin_B_lectin"/>
</dbReference>
<dbReference type="Gene3D" id="2.80.10.50">
    <property type="match status" value="1"/>
</dbReference>
<keyword evidence="6 10" id="KW-0482">Metalloprotease</keyword>
<evidence type="ECO:0000256" key="9">
    <source>
        <dbReference type="ARBA" id="ARBA00023180"/>
    </source>
</evidence>
<evidence type="ECO:0000256" key="1">
    <source>
        <dbReference type="ARBA" id="ARBA00022670"/>
    </source>
</evidence>
<feature type="binding site" evidence="10">
    <location>
        <position position="149"/>
    </location>
    <ligand>
        <name>Zn(2+)</name>
        <dbReference type="ChEBI" id="CHEBI:29105"/>
        <note>catalytic</note>
    </ligand>
</feature>
<comment type="caution">
    <text evidence="10">Lacks conserved residue(s) required for the propagation of feature annotation.</text>
</comment>
<keyword evidence="1 10" id="KW-0645">Protease</keyword>
<dbReference type="GO" id="GO:0004222">
    <property type="term" value="F:metalloendopeptidase activity"/>
    <property type="evidence" value="ECO:0007669"/>
    <property type="project" value="UniProtKB-UniRule"/>
</dbReference>
<dbReference type="GO" id="GO:0008270">
    <property type="term" value="F:zinc ion binding"/>
    <property type="evidence" value="ECO:0007669"/>
    <property type="project" value="UniProtKB-UniRule"/>
</dbReference>
<dbReference type="FunFam" id="3.40.390.10:FF:000015">
    <property type="entry name" value="Meprin A subunit"/>
    <property type="match status" value="1"/>
</dbReference>
<evidence type="ECO:0000256" key="4">
    <source>
        <dbReference type="ARBA" id="ARBA00022801"/>
    </source>
</evidence>
<keyword evidence="3 11" id="KW-0732">Signal</keyword>
<dbReference type="Pfam" id="PF14200">
    <property type="entry name" value="RicinB_lectin_2"/>
    <property type="match status" value="1"/>
</dbReference>
<keyword evidence="9" id="KW-0325">Glycoprotein</keyword>
<evidence type="ECO:0000256" key="2">
    <source>
        <dbReference type="ARBA" id="ARBA00022723"/>
    </source>
</evidence>
<dbReference type="PRINTS" id="PR00480">
    <property type="entry name" value="ASTACIN"/>
</dbReference>
<dbReference type="CDD" id="cd04280">
    <property type="entry name" value="ZnMc_astacin_like"/>
    <property type="match status" value="1"/>
</dbReference>
<feature type="signal peptide" evidence="11">
    <location>
        <begin position="1"/>
        <end position="19"/>
    </location>
</feature>
<evidence type="ECO:0000256" key="3">
    <source>
        <dbReference type="ARBA" id="ARBA00022729"/>
    </source>
</evidence>
<evidence type="ECO:0000256" key="7">
    <source>
        <dbReference type="ARBA" id="ARBA00023145"/>
    </source>
</evidence>
<keyword evidence="14" id="KW-1185">Reference proteome</keyword>
<dbReference type="InterPro" id="IPR024079">
    <property type="entry name" value="MetalloPept_cat_dom_sf"/>
</dbReference>
<feature type="domain" description="Peptidase M12A" evidence="12">
    <location>
        <begin position="49"/>
        <end position="240"/>
    </location>
</feature>
<gene>
    <name evidence="13" type="ORF">Fcan01_10331</name>
</gene>
<dbReference type="PANTHER" id="PTHR10127">
    <property type="entry name" value="DISCOIDIN, CUB, EGF, LAMININ , AND ZINC METALLOPROTEASE DOMAIN CONTAINING"/>
    <property type="match status" value="1"/>
</dbReference>
<comment type="caution">
    <text evidence="13">The sequence shown here is derived from an EMBL/GenBank/DDBJ whole genome shotgun (WGS) entry which is preliminary data.</text>
</comment>
<dbReference type="GO" id="GO:0006508">
    <property type="term" value="P:proteolysis"/>
    <property type="evidence" value="ECO:0007669"/>
    <property type="project" value="UniProtKB-KW"/>
</dbReference>
<feature type="chain" id="PRO_5011815311" description="Metalloendopeptidase" evidence="11">
    <location>
        <begin position="20"/>
        <end position="380"/>
    </location>
</feature>
<evidence type="ECO:0000256" key="5">
    <source>
        <dbReference type="ARBA" id="ARBA00022833"/>
    </source>
</evidence>
<dbReference type="InterPro" id="IPR035992">
    <property type="entry name" value="Ricin_B-like_lectins"/>
</dbReference>
<dbReference type="Proteomes" id="UP000198287">
    <property type="component" value="Unassembled WGS sequence"/>
</dbReference>
<organism evidence="13 14">
    <name type="scientific">Folsomia candida</name>
    <name type="common">Springtail</name>
    <dbReference type="NCBI Taxonomy" id="158441"/>
    <lineage>
        <taxon>Eukaryota</taxon>
        <taxon>Metazoa</taxon>
        <taxon>Ecdysozoa</taxon>
        <taxon>Arthropoda</taxon>
        <taxon>Hexapoda</taxon>
        <taxon>Collembola</taxon>
        <taxon>Entomobryomorpha</taxon>
        <taxon>Isotomoidea</taxon>
        <taxon>Isotomidae</taxon>
        <taxon>Proisotominae</taxon>
        <taxon>Folsomia</taxon>
    </lineage>
</organism>
<dbReference type="SMART" id="SM00235">
    <property type="entry name" value="ZnMc"/>
    <property type="match status" value="1"/>
</dbReference>
<sequence>MSTVLKLCFLIAITTRVTATPMREPVQYPDEGALFEGDIQGPLPTVSRAGIINPIARWPSATIPYQFTLTFPFGYRSVFQSAINHIVGRTCIRFKTRQAEVDFIEVNQDSGCSSGVGRMGGRQGLSLANRCDHLGTIVHEMIHALGFWHEQSRTDRDDYVTINWGNIQPGKEHNFQSYDASYVSPFGEEYDYSSIMHYGSTYFSKNGLDIITPKQSGAIIGERETMSNSDIKKINNMYCQGTQGVILKSEFTGKEFLINEGQDIAIWEWANNDNQKWTVDWSAFTDQSLGSQLWTWGQTGGNVKMMDEDQSNAGVNIWGENGGINQCWVAIHITGSTYTIKNKMSGRCLSNNGANKVACATFCSSSDLRQQWGIYEAYSN</sequence>
<dbReference type="InterPro" id="IPR006026">
    <property type="entry name" value="Peptidase_Metallo"/>
</dbReference>
<feature type="active site" evidence="10">
    <location>
        <position position="140"/>
    </location>
</feature>
<comment type="cofactor">
    <cofactor evidence="10 11">
        <name>Zn(2+)</name>
        <dbReference type="ChEBI" id="CHEBI:29105"/>
    </cofactor>
    <text evidence="10 11">Binds 1 zinc ion per subunit.</text>
</comment>
<protein>
    <recommendedName>
        <fullName evidence="11">Metalloendopeptidase</fullName>
        <ecNumber evidence="11">3.4.24.-</ecNumber>
    </recommendedName>
</protein>
<keyword evidence="2 10" id="KW-0479">Metal-binding</keyword>
<evidence type="ECO:0000256" key="8">
    <source>
        <dbReference type="ARBA" id="ARBA00023157"/>
    </source>
</evidence>
<dbReference type="EMBL" id="LNIX01000005">
    <property type="protein sequence ID" value="OXA54469.1"/>
    <property type="molecule type" value="Genomic_DNA"/>
</dbReference>
<evidence type="ECO:0000256" key="6">
    <source>
        <dbReference type="ARBA" id="ARBA00023049"/>
    </source>
</evidence>
<name>A0A226EAN3_FOLCA</name>
<keyword evidence="7" id="KW-0865">Zymogen</keyword>
<dbReference type="CDD" id="cd00161">
    <property type="entry name" value="beta-trefoil_Ricin-like"/>
    <property type="match status" value="1"/>
</dbReference>
<feature type="binding site" evidence="10">
    <location>
        <position position="139"/>
    </location>
    <ligand>
        <name>Zn(2+)</name>
        <dbReference type="ChEBI" id="CHEBI:29105"/>
        <note>catalytic</note>
    </ligand>
</feature>
<keyword evidence="8" id="KW-1015">Disulfide bond</keyword>
<dbReference type="AlphaFoldDB" id="A0A226EAN3"/>
<dbReference type="InterPro" id="IPR034035">
    <property type="entry name" value="Astacin-like_dom"/>
</dbReference>
<dbReference type="Gene3D" id="3.40.390.10">
    <property type="entry name" value="Collagenase (Catalytic Domain)"/>
    <property type="match status" value="1"/>
</dbReference>
<dbReference type="PANTHER" id="PTHR10127:SF850">
    <property type="entry name" value="METALLOENDOPEPTIDASE"/>
    <property type="match status" value="1"/>
</dbReference>
<dbReference type="PROSITE" id="PS51864">
    <property type="entry name" value="ASTACIN"/>
    <property type="match status" value="1"/>
</dbReference>
<keyword evidence="5 10" id="KW-0862">Zinc</keyword>
<feature type="binding site" evidence="10">
    <location>
        <position position="143"/>
    </location>
    <ligand>
        <name>Zn(2+)</name>
        <dbReference type="ChEBI" id="CHEBI:29105"/>
        <note>catalytic</note>
    </ligand>
</feature>
<dbReference type="Pfam" id="PF01400">
    <property type="entry name" value="Astacin"/>
    <property type="match status" value="1"/>
</dbReference>
<evidence type="ECO:0000259" key="12">
    <source>
        <dbReference type="PROSITE" id="PS51864"/>
    </source>
</evidence>
<dbReference type="OrthoDB" id="291007at2759"/>
<evidence type="ECO:0000313" key="14">
    <source>
        <dbReference type="Proteomes" id="UP000198287"/>
    </source>
</evidence>
<reference evidence="13 14" key="1">
    <citation type="submission" date="2015-12" db="EMBL/GenBank/DDBJ databases">
        <title>The genome of Folsomia candida.</title>
        <authorList>
            <person name="Faddeeva A."/>
            <person name="Derks M.F."/>
            <person name="Anvar Y."/>
            <person name="Smit S."/>
            <person name="Van Straalen N."/>
            <person name="Roelofs D."/>
        </authorList>
    </citation>
    <scope>NUCLEOTIDE SEQUENCE [LARGE SCALE GENOMIC DNA]</scope>
    <source>
        <strain evidence="13 14">VU population</strain>
        <tissue evidence="13">Whole body</tissue>
    </source>
</reference>
<evidence type="ECO:0000313" key="13">
    <source>
        <dbReference type="EMBL" id="OXA54469.1"/>
    </source>
</evidence>
<evidence type="ECO:0000256" key="10">
    <source>
        <dbReference type="PROSITE-ProRule" id="PRU01211"/>
    </source>
</evidence>
<keyword evidence="4 10" id="KW-0378">Hydrolase</keyword>
<dbReference type="InterPro" id="IPR001506">
    <property type="entry name" value="Peptidase_M12A"/>
</dbReference>
<proteinExistence type="predicted"/>
<dbReference type="SUPFAM" id="SSF55486">
    <property type="entry name" value="Metalloproteases ('zincins'), catalytic domain"/>
    <property type="match status" value="1"/>
</dbReference>
<evidence type="ECO:0000256" key="11">
    <source>
        <dbReference type="RuleBase" id="RU361183"/>
    </source>
</evidence>
<dbReference type="SUPFAM" id="SSF50370">
    <property type="entry name" value="Ricin B-like lectins"/>
    <property type="match status" value="1"/>
</dbReference>